<proteinExistence type="predicted"/>
<dbReference type="InterPro" id="IPR000477">
    <property type="entry name" value="RT_dom"/>
</dbReference>
<gene>
    <name evidence="3" type="ORF">PtrM4_003820</name>
</gene>
<dbReference type="RefSeq" id="XP_065964888.1">
    <property type="nucleotide sequence ID" value="XM_066102686.1"/>
</dbReference>
<dbReference type="SUPFAM" id="SSF56672">
    <property type="entry name" value="DNA/RNA polymerases"/>
    <property type="match status" value="1"/>
</dbReference>
<feature type="region of interest" description="Disordered" evidence="1">
    <location>
        <begin position="1"/>
        <end position="44"/>
    </location>
</feature>
<reference evidence="3 4" key="1">
    <citation type="journal article" date="2018" name="BMC Genomics">
        <title>Comparative genomics of the wheat fungal pathogen Pyrenophora tritici-repentis reveals chromosomal variations and genome plasticity.</title>
        <authorList>
            <person name="Moolhuijzen P."/>
            <person name="See P.T."/>
            <person name="Hane J.K."/>
            <person name="Shi G."/>
            <person name="Liu Z."/>
            <person name="Oliver R.P."/>
            <person name="Moffat C.S."/>
        </authorList>
    </citation>
    <scope>NUCLEOTIDE SEQUENCE [LARGE SCALE GENOMIC DNA]</scope>
    <source>
        <strain evidence="3">M4</strain>
    </source>
</reference>
<dbReference type="InterPro" id="IPR043502">
    <property type="entry name" value="DNA/RNA_pol_sf"/>
</dbReference>
<dbReference type="KEGG" id="ptrr:90953850"/>
<dbReference type="Pfam" id="PF00078">
    <property type="entry name" value="RVT_1"/>
    <property type="match status" value="1"/>
</dbReference>
<dbReference type="PROSITE" id="PS50878">
    <property type="entry name" value="RT_POL"/>
    <property type="match status" value="1"/>
</dbReference>
<evidence type="ECO:0000256" key="1">
    <source>
        <dbReference type="SAM" id="MobiDB-lite"/>
    </source>
</evidence>
<name>A0A834VW41_9PLEO</name>
<dbReference type="Gene3D" id="3.30.70.270">
    <property type="match status" value="1"/>
</dbReference>
<dbReference type="InterPro" id="IPR043128">
    <property type="entry name" value="Rev_trsase/Diguanyl_cyclase"/>
</dbReference>
<dbReference type="EMBL" id="NQIK02000001">
    <property type="protein sequence ID" value="KAF7576142.1"/>
    <property type="molecule type" value="Genomic_DNA"/>
</dbReference>
<dbReference type="PANTHER" id="PTHR24559:SF444">
    <property type="entry name" value="REVERSE TRANSCRIPTASE DOMAIN-CONTAINING PROTEIN"/>
    <property type="match status" value="1"/>
</dbReference>
<organism evidence="3 4">
    <name type="scientific">Pyrenophora tritici-repentis</name>
    <dbReference type="NCBI Taxonomy" id="45151"/>
    <lineage>
        <taxon>Eukaryota</taxon>
        <taxon>Fungi</taxon>
        <taxon>Dikarya</taxon>
        <taxon>Ascomycota</taxon>
        <taxon>Pezizomycotina</taxon>
        <taxon>Dothideomycetes</taxon>
        <taxon>Pleosporomycetidae</taxon>
        <taxon>Pleosporales</taxon>
        <taxon>Pleosporineae</taxon>
        <taxon>Pleosporaceae</taxon>
        <taxon>Pyrenophora</taxon>
    </lineage>
</organism>
<dbReference type="AlphaFoldDB" id="A0A834VW41"/>
<dbReference type="Proteomes" id="UP000245464">
    <property type="component" value="Chromosome 1"/>
</dbReference>
<protein>
    <recommendedName>
        <fullName evidence="2">Reverse transcriptase domain-containing protein</fullName>
    </recommendedName>
</protein>
<accession>A0A834VW41</accession>
<dbReference type="PANTHER" id="PTHR24559">
    <property type="entry name" value="TRANSPOSON TY3-I GAG-POL POLYPROTEIN"/>
    <property type="match status" value="1"/>
</dbReference>
<evidence type="ECO:0000259" key="2">
    <source>
        <dbReference type="PROSITE" id="PS50878"/>
    </source>
</evidence>
<dbReference type="CDD" id="cd01647">
    <property type="entry name" value="RT_LTR"/>
    <property type="match status" value="1"/>
</dbReference>
<evidence type="ECO:0000313" key="4">
    <source>
        <dbReference type="Proteomes" id="UP000245464"/>
    </source>
</evidence>
<dbReference type="Gene3D" id="3.10.10.10">
    <property type="entry name" value="HIV Type 1 Reverse Transcriptase, subunit A, domain 1"/>
    <property type="match status" value="1"/>
</dbReference>
<sequence length="292" mass="33859">MVDKRKLNNIAKKKRASTKDGLKKQGSDSADAGTEPPGRQTRVLEKRATPKIPAEYKEFEHLFREDHKIVLQEGKKPTFGPIYGLSEKELSTLRDYIKTSLAKKYIRPLKSLAGYLIMFVPKKDGKLRLCVDYRKLNDITIKNRYPLPNITELRDRLSRAEVFTALDLRDGYHLIRIAKGEEWKTAFRLRYGHYEYTVMPFGLTNALATFQELINNVLRAHLDIFVIAYLDDILVYSETLEDYVEHVKTVLRALEQFNLRLKLEKCEFHKTKVNFLGYVVGADGVQMSEEKI</sequence>
<dbReference type="InterPro" id="IPR053134">
    <property type="entry name" value="RNA-dir_DNA_polymerase"/>
</dbReference>
<comment type="caution">
    <text evidence="3">The sequence shown here is derived from an EMBL/GenBank/DDBJ whole genome shotgun (WGS) entry which is preliminary data.</text>
</comment>
<feature type="domain" description="Reverse transcriptase" evidence="2">
    <location>
        <begin position="101"/>
        <end position="280"/>
    </location>
</feature>
<feature type="compositionally biased region" description="Basic and acidic residues" evidence="1">
    <location>
        <begin position="17"/>
        <end position="26"/>
    </location>
</feature>
<dbReference type="GeneID" id="90953850"/>
<evidence type="ECO:0000313" key="3">
    <source>
        <dbReference type="EMBL" id="KAF7576142.1"/>
    </source>
</evidence>